<dbReference type="PANTHER" id="PTHR15948">
    <property type="entry name" value="G-PROTEIN COUPLED RECEPTOR 89-RELATED"/>
    <property type="match status" value="1"/>
</dbReference>
<dbReference type="InterPro" id="IPR022535">
    <property type="entry name" value="Golgi_pH-regulator_cons_dom"/>
</dbReference>
<evidence type="ECO:0000256" key="5">
    <source>
        <dbReference type="SAM" id="Phobius"/>
    </source>
</evidence>
<evidence type="ECO:0000256" key="4">
    <source>
        <dbReference type="ARBA" id="ARBA00023136"/>
    </source>
</evidence>
<feature type="transmembrane region" description="Helical" evidence="5">
    <location>
        <begin position="508"/>
        <end position="526"/>
    </location>
</feature>
<dbReference type="STRING" id="1531966.A0A0A1TBF4"/>
<evidence type="ECO:0000256" key="2">
    <source>
        <dbReference type="ARBA" id="ARBA00022692"/>
    </source>
</evidence>
<keyword evidence="9" id="KW-1185">Reference proteome</keyword>
<dbReference type="OrthoDB" id="264392at2759"/>
<dbReference type="Pfam" id="PF12537">
    <property type="entry name" value="GPHR_N"/>
    <property type="match status" value="1"/>
</dbReference>
<feature type="transmembrane region" description="Helical" evidence="5">
    <location>
        <begin position="461"/>
        <end position="480"/>
    </location>
</feature>
<evidence type="ECO:0000313" key="9">
    <source>
        <dbReference type="Proteomes" id="UP000039046"/>
    </source>
</evidence>
<reference evidence="8 9" key="1">
    <citation type="journal article" date="2015" name="Genome Announc.">
        <title>Draft Genome Sequence and Gene Annotation of the Entomopathogenic Fungus Verticillium hemipterigenum.</title>
        <authorList>
            <person name="Horn F."/>
            <person name="Habel A."/>
            <person name="Scharf D.H."/>
            <person name="Dworschak J."/>
            <person name="Brakhage A.A."/>
            <person name="Guthke R."/>
            <person name="Hertweck C."/>
            <person name="Linde J."/>
        </authorList>
    </citation>
    <scope>NUCLEOTIDE SEQUENCE [LARGE SCALE GENOMIC DNA]</scope>
</reference>
<feature type="transmembrane region" description="Helical" evidence="5">
    <location>
        <begin position="418"/>
        <end position="440"/>
    </location>
</feature>
<evidence type="ECO:0000256" key="3">
    <source>
        <dbReference type="ARBA" id="ARBA00022989"/>
    </source>
</evidence>
<keyword evidence="2 5" id="KW-0812">Transmembrane</keyword>
<evidence type="ECO:0000256" key="1">
    <source>
        <dbReference type="ARBA" id="ARBA00004141"/>
    </source>
</evidence>
<dbReference type="Pfam" id="PF12430">
    <property type="entry name" value="ABA_GPCR"/>
    <property type="match status" value="1"/>
</dbReference>
<dbReference type="EMBL" id="CDHN01000001">
    <property type="protein sequence ID" value="CEJ82674.1"/>
    <property type="molecule type" value="Genomic_DNA"/>
</dbReference>
<dbReference type="Proteomes" id="UP000039046">
    <property type="component" value="Unassembled WGS sequence"/>
</dbReference>
<feature type="transmembrane region" description="Helical" evidence="5">
    <location>
        <begin position="355"/>
        <end position="376"/>
    </location>
</feature>
<feature type="transmembrane region" description="Helical" evidence="5">
    <location>
        <begin position="219"/>
        <end position="240"/>
    </location>
</feature>
<feature type="domain" description="Golgi pH regulator conserved" evidence="7">
    <location>
        <begin position="211"/>
        <end position="279"/>
    </location>
</feature>
<dbReference type="InterPro" id="IPR015672">
    <property type="entry name" value="GPHR/GTG"/>
</dbReference>
<organism evidence="8 9">
    <name type="scientific">[Torrubiella] hemipterigena</name>
    <dbReference type="NCBI Taxonomy" id="1531966"/>
    <lineage>
        <taxon>Eukaryota</taxon>
        <taxon>Fungi</taxon>
        <taxon>Dikarya</taxon>
        <taxon>Ascomycota</taxon>
        <taxon>Pezizomycotina</taxon>
        <taxon>Sordariomycetes</taxon>
        <taxon>Hypocreomycetidae</taxon>
        <taxon>Hypocreales</taxon>
        <taxon>Clavicipitaceae</taxon>
        <taxon>Clavicipitaceae incertae sedis</taxon>
        <taxon>'Torrubiella' clade</taxon>
    </lineage>
</organism>
<dbReference type="HOGENOM" id="CLU_039213_0_0_1"/>
<protein>
    <recommendedName>
        <fullName evidence="10">Golgi pH regulator</fullName>
    </recommendedName>
</protein>
<dbReference type="PANTHER" id="PTHR15948:SF0">
    <property type="entry name" value="GOLGI PH REGULATOR A-RELATED"/>
    <property type="match status" value="1"/>
</dbReference>
<dbReference type="GO" id="GO:0016020">
    <property type="term" value="C:membrane"/>
    <property type="evidence" value="ECO:0007669"/>
    <property type="project" value="UniProtKB-SubCell"/>
</dbReference>
<dbReference type="AlphaFoldDB" id="A0A0A1TBF4"/>
<dbReference type="InterPro" id="IPR025969">
    <property type="entry name" value="ABA_GPCR_dom"/>
</dbReference>
<keyword evidence="4 5" id="KW-0472">Membrane</keyword>
<evidence type="ECO:0008006" key="10">
    <source>
        <dbReference type="Google" id="ProtNLM"/>
    </source>
</evidence>
<proteinExistence type="predicted"/>
<feature type="transmembrane region" description="Helical" evidence="5">
    <location>
        <begin position="20"/>
        <end position="43"/>
    </location>
</feature>
<keyword evidence="3 5" id="KW-1133">Transmembrane helix</keyword>
<feature type="transmembrane region" description="Helical" evidence="5">
    <location>
        <begin position="91"/>
        <end position="111"/>
    </location>
</feature>
<evidence type="ECO:0000259" key="7">
    <source>
        <dbReference type="Pfam" id="PF12537"/>
    </source>
</evidence>
<feature type="domain" description="Abscisic acid G-protein coupled receptor-like" evidence="6">
    <location>
        <begin position="351"/>
        <end position="529"/>
    </location>
</feature>
<name>A0A0A1TBF4_9HYPO</name>
<evidence type="ECO:0000313" key="8">
    <source>
        <dbReference type="EMBL" id="CEJ82674.1"/>
    </source>
</evidence>
<feature type="transmembrane region" description="Helical" evidence="5">
    <location>
        <begin position="165"/>
        <end position="185"/>
    </location>
</feature>
<sequence length="553" mass="59543">MWPFSGCDDDGCSAVDMNAITPASVIAASPFTLIFLASTLVAIRTIYPRLSSAAQDDERDGENHVLPAHAPAELRQAHAAHGARSAGRRSVAWAFGTTVGLAVTMGILILSEVMGIMDGVGKVVALKMTVPGLLFMLVFVLPWLECQNLVRGAGWSLQRTSKGTLPRFAWGLHLALFAGWLFAFWKIGGAVPTGAMKSVGHKGDDGWIDGMTRECLERIGVVGITLMALLAGFASVSAPWHTFGEASRNQKPISEGDVNRKQSGLDATREMLTSKKHRLAALERKVSDPEFLAARASGGFVGKMVGSFRGASKEETEIKNLRIEVSGLETMEANLASTLLLMKGRRKQTERASSTFGRFLLVPSYAFSTYCLYRILATALTTLRRMSAPSASFSGSDPINRFLGLLARHWDPKLDQLAWARTISFALCGVILVASANSAIQTFHLFAKWTPGLLRHAQANLALIVGQIAATYVISSSLVLRGQLPGEASSAVGTVLGGALSPSFVDGWFEGWFLTASLLTWFGLWFGRKVGAGGGLDDDWDDYGTEEMGTKRH</sequence>
<evidence type="ECO:0000259" key="6">
    <source>
        <dbReference type="Pfam" id="PF12430"/>
    </source>
</evidence>
<accession>A0A0A1TBF4</accession>
<gene>
    <name evidence="8" type="ORF">VHEMI02723</name>
</gene>
<feature type="transmembrane region" description="Helical" evidence="5">
    <location>
        <begin position="123"/>
        <end position="144"/>
    </location>
</feature>
<comment type="subcellular location">
    <subcellularLocation>
        <location evidence="1">Membrane</location>
        <topology evidence="1">Multi-pass membrane protein</topology>
    </subcellularLocation>
</comment>